<dbReference type="AlphaFoldDB" id="A0A2P5YHA3"/>
<protein>
    <submittedName>
        <fullName evidence="2">Uncharacterized protein</fullName>
    </submittedName>
</protein>
<organism evidence="2 3">
    <name type="scientific">Gossypium barbadense</name>
    <name type="common">Sea Island cotton</name>
    <name type="synonym">Hibiscus barbadensis</name>
    <dbReference type="NCBI Taxonomy" id="3634"/>
    <lineage>
        <taxon>Eukaryota</taxon>
        <taxon>Viridiplantae</taxon>
        <taxon>Streptophyta</taxon>
        <taxon>Embryophyta</taxon>
        <taxon>Tracheophyta</taxon>
        <taxon>Spermatophyta</taxon>
        <taxon>Magnoliopsida</taxon>
        <taxon>eudicotyledons</taxon>
        <taxon>Gunneridae</taxon>
        <taxon>Pentapetalae</taxon>
        <taxon>rosids</taxon>
        <taxon>malvids</taxon>
        <taxon>Malvales</taxon>
        <taxon>Malvaceae</taxon>
        <taxon>Malvoideae</taxon>
        <taxon>Gossypium</taxon>
    </lineage>
</organism>
<feature type="region of interest" description="Disordered" evidence="1">
    <location>
        <begin position="30"/>
        <end position="89"/>
    </location>
</feature>
<sequence>MISNPFVLPHKGEERPSACFSDGRIKIKGASLPGRGSAGVRRGKNGGGEKIGQPTRLTDSRNGQKGPLRGMAIDLLRGKRKQKGEILEE</sequence>
<proteinExistence type="predicted"/>
<reference evidence="2 3" key="1">
    <citation type="submission" date="2015-01" db="EMBL/GenBank/DDBJ databases">
        <title>Genome of allotetraploid Gossypium barbadense reveals genomic plasticity and fiber elongation in cotton evolution.</title>
        <authorList>
            <person name="Chen X."/>
            <person name="Liu X."/>
            <person name="Zhao B."/>
            <person name="Zheng H."/>
            <person name="Hu Y."/>
            <person name="Lu G."/>
            <person name="Yang C."/>
            <person name="Chen J."/>
            <person name="Shan C."/>
            <person name="Zhang L."/>
            <person name="Zhou Y."/>
            <person name="Wang L."/>
            <person name="Guo W."/>
            <person name="Bai Y."/>
            <person name="Ruan J."/>
            <person name="Shangguan X."/>
            <person name="Mao Y."/>
            <person name="Jiang J."/>
            <person name="Zhu Y."/>
            <person name="Lei J."/>
            <person name="Kang H."/>
            <person name="Chen S."/>
            <person name="He X."/>
            <person name="Wang R."/>
            <person name="Wang Y."/>
            <person name="Chen J."/>
            <person name="Wang L."/>
            <person name="Yu S."/>
            <person name="Wang B."/>
            <person name="Wei J."/>
            <person name="Song S."/>
            <person name="Lu X."/>
            <person name="Gao Z."/>
            <person name="Gu W."/>
            <person name="Deng X."/>
            <person name="Ma D."/>
            <person name="Wang S."/>
            <person name="Liang W."/>
            <person name="Fang L."/>
            <person name="Cai C."/>
            <person name="Zhu X."/>
            <person name="Zhou B."/>
            <person name="Zhang Y."/>
            <person name="Chen Z."/>
            <person name="Xu S."/>
            <person name="Zhu R."/>
            <person name="Wang S."/>
            <person name="Zhang T."/>
            <person name="Zhao G."/>
        </authorList>
    </citation>
    <scope>NUCLEOTIDE SEQUENCE [LARGE SCALE GENOMIC DNA]</scope>
    <source>
        <strain evidence="3">cv. Xinhai21</strain>
        <tissue evidence="2">Leaf</tissue>
    </source>
</reference>
<name>A0A2P5YHA3_GOSBA</name>
<gene>
    <name evidence="2" type="ORF">GOBAR_AA05629</name>
</gene>
<evidence type="ECO:0000313" key="3">
    <source>
        <dbReference type="Proteomes" id="UP000239757"/>
    </source>
</evidence>
<dbReference type="EMBL" id="KZ663203">
    <property type="protein sequence ID" value="PPS14951.1"/>
    <property type="molecule type" value="Genomic_DNA"/>
</dbReference>
<dbReference type="Proteomes" id="UP000239757">
    <property type="component" value="Unassembled WGS sequence"/>
</dbReference>
<evidence type="ECO:0000313" key="2">
    <source>
        <dbReference type="EMBL" id="PPS14951.1"/>
    </source>
</evidence>
<accession>A0A2P5YHA3</accession>
<evidence type="ECO:0000256" key="1">
    <source>
        <dbReference type="SAM" id="MobiDB-lite"/>
    </source>
</evidence>